<dbReference type="KEGG" id="ddi:DDB_G0289681"/>
<dbReference type="InParanoid" id="Q54H65"/>
<dbReference type="EMBL" id="AAFI02000148">
    <property type="protein sequence ID" value="EAL62552.1"/>
    <property type="molecule type" value="Genomic_DNA"/>
</dbReference>
<dbReference type="Proteomes" id="UP000002195">
    <property type="component" value="Unassembled WGS sequence"/>
</dbReference>
<dbReference type="RefSeq" id="XP_636053.1">
    <property type="nucleotide sequence ID" value="XM_630961.1"/>
</dbReference>
<proteinExistence type="predicted"/>
<name>Q54H65_DICDI</name>
<sequence length="287" mass="33281">MFSFDLKIKSVKSFDEILKTNDLFPSDNNSNNNFNTELEFTDTILNVKKKFENYFHPFQFQKFGHDLNKHFLLEILEEKLVEIELLKKENSKLNQLKTLIPINKSITTTTTKPDLQEIDKQLINENQSFENYLNQEKNNLKVDDDDDDVVVVVDNNPNFIIIKNQPFFENLLQSLKMKLSFQNIVEKQINDLAGIKENDIIFFASTSTGIFTNIEKDTLQINEIRSKIGDTIPILYCIFNMGKDAKPTIKILNTIPFSLTHSISEIDHTRLNNITLTKIKNCLPKSI</sequence>
<dbReference type="HOGENOM" id="CLU_971235_0_0_1"/>
<protein>
    <submittedName>
        <fullName evidence="1">Uncharacterized protein</fullName>
    </submittedName>
</protein>
<comment type="caution">
    <text evidence="1">The sequence shown here is derived from an EMBL/GenBank/DDBJ whole genome shotgun (WGS) entry which is preliminary data.</text>
</comment>
<gene>
    <name evidence="1" type="ORF">DDB_G0289681</name>
</gene>
<dbReference type="VEuPathDB" id="AmoebaDB:DDB_G0289681"/>
<dbReference type="PaxDb" id="44689-DDB0188516"/>
<evidence type="ECO:0000313" key="2">
    <source>
        <dbReference type="Proteomes" id="UP000002195"/>
    </source>
</evidence>
<dbReference type="FunCoup" id="Q54H65">
    <property type="interactions" value="877"/>
</dbReference>
<organism evidence="1 2">
    <name type="scientific">Dictyostelium discoideum</name>
    <name type="common">Social amoeba</name>
    <dbReference type="NCBI Taxonomy" id="44689"/>
    <lineage>
        <taxon>Eukaryota</taxon>
        <taxon>Amoebozoa</taxon>
        <taxon>Evosea</taxon>
        <taxon>Eumycetozoa</taxon>
        <taxon>Dictyostelia</taxon>
        <taxon>Dictyosteliales</taxon>
        <taxon>Dictyosteliaceae</taxon>
        <taxon>Dictyostelium</taxon>
    </lineage>
</organism>
<dbReference type="AlphaFoldDB" id="Q54H65"/>
<accession>Q54H65</accession>
<dbReference type="GeneID" id="8627262"/>
<reference evidence="1 2" key="1">
    <citation type="journal article" date="2005" name="Nature">
        <title>The genome of the social amoeba Dictyostelium discoideum.</title>
        <authorList>
            <consortium name="The Dictyostelium discoideum Sequencing Consortium"/>
            <person name="Eichinger L."/>
            <person name="Pachebat J.A."/>
            <person name="Glockner G."/>
            <person name="Rajandream M.A."/>
            <person name="Sucgang R."/>
            <person name="Berriman M."/>
            <person name="Song J."/>
            <person name="Olsen R."/>
            <person name="Szafranski K."/>
            <person name="Xu Q."/>
            <person name="Tunggal B."/>
            <person name="Kummerfeld S."/>
            <person name="Madera M."/>
            <person name="Konfortov B.A."/>
            <person name="Rivero F."/>
            <person name="Bankier A.T."/>
            <person name="Lehmann R."/>
            <person name="Hamlin N."/>
            <person name="Davies R."/>
            <person name="Gaudet P."/>
            <person name="Fey P."/>
            <person name="Pilcher K."/>
            <person name="Chen G."/>
            <person name="Saunders D."/>
            <person name="Sodergren E."/>
            <person name="Davis P."/>
            <person name="Kerhornou A."/>
            <person name="Nie X."/>
            <person name="Hall N."/>
            <person name="Anjard C."/>
            <person name="Hemphill L."/>
            <person name="Bason N."/>
            <person name="Farbrother P."/>
            <person name="Desany B."/>
            <person name="Just E."/>
            <person name="Morio T."/>
            <person name="Rost R."/>
            <person name="Churcher C."/>
            <person name="Cooper J."/>
            <person name="Haydock S."/>
            <person name="van Driessche N."/>
            <person name="Cronin A."/>
            <person name="Goodhead I."/>
            <person name="Muzny D."/>
            <person name="Mourier T."/>
            <person name="Pain A."/>
            <person name="Lu M."/>
            <person name="Harper D."/>
            <person name="Lindsay R."/>
            <person name="Hauser H."/>
            <person name="James K."/>
            <person name="Quiles M."/>
            <person name="Madan Babu M."/>
            <person name="Saito T."/>
            <person name="Buchrieser C."/>
            <person name="Wardroper A."/>
            <person name="Felder M."/>
            <person name="Thangavelu M."/>
            <person name="Johnson D."/>
            <person name="Knights A."/>
            <person name="Loulseged H."/>
            <person name="Mungall K."/>
            <person name="Oliver K."/>
            <person name="Price C."/>
            <person name="Quail M.A."/>
            <person name="Urushihara H."/>
            <person name="Hernandez J."/>
            <person name="Rabbinowitsch E."/>
            <person name="Steffen D."/>
            <person name="Sanders M."/>
            <person name="Ma J."/>
            <person name="Kohara Y."/>
            <person name="Sharp S."/>
            <person name="Simmonds M."/>
            <person name="Spiegler S."/>
            <person name="Tivey A."/>
            <person name="Sugano S."/>
            <person name="White B."/>
            <person name="Walker D."/>
            <person name="Woodward J."/>
            <person name="Winckler T."/>
            <person name="Tanaka Y."/>
            <person name="Shaulsky G."/>
            <person name="Schleicher M."/>
            <person name="Weinstock G."/>
            <person name="Rosenthal A."/>
            <person name="Cox E.C."/>
            <person name="Chisholm R.L."/>
            <person name="Gibbs R."/>
            <person name="Loomis W.F."/>
            <person name="Platzer M."/>
            <person name="Kay R.R."/>
            <person name="Williams J."/>
            <person name="Dear P.H."/>
            <person name="Noegel A.A."/>
            <person name="Barrell B."/>
            <person name="Kuspa A."/>
        </authorList>
    </citation>
    <scope>NUCLEOTIDE SEQUENCE [LARGE SCALE GENOMIC DNA]</scope>
    <source>
        <strain evidence="1 2">AX4</strain>
    </source>
</reference>
<keyword evidence="2" id="KW-1185">Reference proteome</keyword>
<dbReference type="dictyBase" id="DDB_G0289681"/>
<evidence type="ECO:0000313" key="1">
    <source>
        <dbReference type="EMBL" id="EAL62552.1"/>
    </source>
</evidence>